<name>A0ABS8YMN1_9BACL</name>
<evidence type="ECO:0008006" key="3">
    <source>
        <dbReference type="Google" id="ProtNLM"/>
    </source>
</evidence>
<dbReference type="EMBL" id="JAJNBZ010000019">
    <property type="protein sequence ID" value="MCE5171698.1"/>
    <property type="molecule type" value="Genomic_DNA"/>
</dbReference>
<dbReference type="RefSeq" id="WP_083858820.1">
    <property type="nucleotide sequence ID" value="NZ_JAJNBZ010000019.1"/>
</dbReference>
<accession>A0ABS8YMN1</accession>
<proteinExistence type="predicted"/>
<organism evidence="1 2">
    <name type="scientific">Paenibacillus profundus</name>
    <dbReference type="NCBI Taxonomy" id="1173085"/>
    <lineage>
        <taxon>Bacteria</taxon>
        <taxon>Bacillati</taxon>
        <taxon>Bacillota</taxon>
        <taxon>Bacilli</taxon>
        <taxon>Bacillales</taxon>
        <taxon>Paenibacillaceae</taxon>
        <taxon>Paenibacillus</taxon>
    </lineage>
</organism>
<sequence length="75" mass="8670">MSCRPHCPPAEPIICPTAPIIRDFFHPQILPVIHPIEIVNRHHCVPIPRHFFTFNTIEEGVATISRVNKKKKRRA</sequence>
<evidence type="ECO:0000313" key="2">
    <source>
        <dbReference type="Proteomes" id="UP001199916"/>
    </source>
</evidence>
<keyword evidence="2" id="KW-1185">Reference proteome</keyword>
<comment type="caution">
    <text evidence="1">The sequence shown here is derived from an EMBL/GenBank/DDBJ whole genome shotgun (WGS) entry which is preliminary data.</text>
</comment>
<evidence type="ECO:0000313" key="1">
    <source>
        <dbReference type="EMBL" id="MCE5171698.1"/>
    </source>
</evidence>
<reference evidence="1 2" key="1">
    <citation type="submission" date="2021-11" db="EMBL/GenBank/DDBJ databases">
        <title>Draft genome sequence of Paenibacillus profundus YoMME, a new Gram-positive bacteria with exoelectrogenic properties.</title>
        <authorList>
            <person name="Hubenova Y."/>
            <person name="Hubenova E."/>
            <person name="Manasiev Y."/>
            <person name="Peykov S."/>
            <person name="Mitov M."/>
        </authorList>
    </citation>
    <scope>NUCLEOTIDE SEQUENCE [LARGE SCALE GENOMIC DNA]</scope>
    <source>
        <strain evidence="1 2">YoMME</strain>
    </source>
</reference>
<protein>
    <recommendedName>
        <fullName evidence="3">Spore coat protein D</fullName>
    </recommendedName>
</protein>
<gene>
    <name evidence="1" type="ORF">LQV63_20665</name>
</gene>
<dbReference type="Proteomes" id="UP001199916">
    <property type="component" value="Unassembled WGS sequence"/>
</dbReference>